<dbReference type="Gene3D" id="1.10.8.60">
    <property type="match status" value="1"/>
</dbReference>
<feature type="domain" description="AAA+ ATPase" evidence="4">
    <location>
        <begin position="109"/>
        <end position="281"/>
    </location>
</feature>
<proteinExistence type="predicted"/>
<dbReference type="PANTHER" id="PTHR11638">
    <property type="entry name" value="ATP-DEPENDENT CLP PROTEASE"/>
    <property type="match status" value="1"/>
</dbReference>
<gene>
    <name evidence="5" type="primary">clpC_2</name>
    <name evidence="5" type="ORF">Poly30_19590</name>
</gene>
<dbReference type="InterPro" id="IPR019489">
    <property type="entry name" value="Clp_ATPase_C"/>
</dbReference>
<dbReference type="GO" id="GO:0005737">
    <property type="term" value="C:cytoplasm"/>
    <property type="evidence" value="ECO:0007669"/>
    <property type="project" value="TreeGrafter"/>
</dbReference>
<dbReference type="InterPro" id="IPR050130">
    <property type="entry name" value="ClpA_ClpB"/>
</dbReference>
<dbReference type="Gene3D" id="3.40.50.300">
    <property type="entry name" value="P-loop containing nucleotide triphosphate hydrolases"/>
    <property type="match status" value="1"/>
</dbReference>
<dbReference type="InterPro" id="IPR001270">
    <property type="entry name" value="ClpA/B"/>
</dbReference>
<dbReference type="PANTHER" id="PTHR11638:SF18">
    <property type="entry name" value="HEAT SHOCK PROTEIN 104"/>
    <property type="match status" value="1"/>
</dbReference>
<evidence type="ECO:0000313" key="6">
    <source>
        <dbReference type="Proteomes" id="UP000320390"/>
    </source>
</evidence>
<dbReference type="AlphaFoldDB" id="A0A518EQT5"/>
<dbReference type="Pfam" id="PF07724">
    <property type="entry name" value="AAA_2"/>
    <property type="match status" value="1"/>
</dbReference>
<keyword evidence="3" id="KW-0143">Chaperone</keyword>
<keyword evidence="5" id="KW-0378">Hydrolase</keyword>
<keyword evidence="1" id="KW-0547">Nucleotide-binding</keyword>
<dbReference type="OrthoDB" id="9803641at2"/>
<organism evidence="5 6">
    <name type="scientific">Saltatorellus ferox</name>
    <dbReference type="NCBI Taxonomy" id="2528018"/>
    <lineage>
        <taxon>Bacteria</taxon>
        <taxon>Pseudomonadati</taxon>
        <taxon>Planctomycetota</taxon>
        <taxon>Planctomycetia</taxon>
        <taxon>Planctomycetia incertae sedis</taxon>
        <taxon>Saltatorellus</taxon>
    </lineage>
</organism>
<evidence type="ECO:0000256" key="3">
    <source>
        <dbReference type="ARBA" id="ARBA00023186"/>
    </source>
</evidence>
<keyword evidence="5" id="KW-0645">Protease</keyword>
<keyword evidence="2 5" id="KW-0067">ATP-binding</keyword>
<name>A0A518EQT5_9BACT</name>
<keyword evidence="6" id="KW-1185">Reference proteome</keyword>
<dbReference type="SMART" id="SM00382">
    <property type="entry name" value="AAA"/>
    <property type="match status" value="1"/>
</dbReference>
<dbReference type="GO" id="GO:0008233">
    <property type="term" value="F:peptidase activity"/>
    <property type="evidence" value="ECO:0007669"/>
    <property type="project" value="UniProtKB-KW"/>
</dbReference>
<dbReference type="SUPFAM" id="SSF52540">
    <property type="entry name" value="P-loop containing nucleoside triphosphate hydrolases"/>
    <property type="match status" value="1"/>
</dbReference>
<dbReference type="RefSeq" id="WP_145196644.1">
    <property type="nucleotide sequence ID" value="NZ_CP036434.1"/>
</dbReference>
<dbReference type="Pfam" id="PF10431">
    <property type="entry name" value="ClpB_D2-small"/>
    <property type="match status" value="1"/>
</dbReference>
<sequence length="349" mass="37719">MTGLDQLFPDDPLMVEDLLYQLCVEVNPALDIHEVRLTVDGRAPVEAPVTLTQDAADLERDDTLNRLRDRAISLEAYLHRHIIGQDRAVTSVARAIRSAAAGLGEPQRPLASFLFTGRTGTGKTELARCLADHVFRTPEHAGLIRIDCSEFGLAHEYSKLIGSPPGYIGHDEGGQLTDAVAENPESVVLFDEIEKAHPKLHNLMLQILEEGALTDGKGRRVSFARTTIVMTSNCGAEEVTSASRAVGFGGAPTLGRATMEDITGHALERTFTPEFLGRIGEVVLFDELGKKSVERIAAIKLAELRARASARGMDVRFTPAVAAWVAERGFRPETGAPGAPAYHPERAGA</sequence>
<dbReference type="InterPro" id="IPR027417">
    <property type="entry name" value="P-loop_NTPase"/>
</dbReference>
<evidence type="ECO:0000256" key="2">
    <source>
        <dbReference type="ARBA" id="ARBA00022840"/>
    </source>
</evidence>
<dbReference type="EMBL" id="CP036434">
    <property type="protein sequence ID" value="QDV06449.1"/>
    <property type="molecule type" value="Genomic_DNA"/>
</dbReference>
<evidence type="ECO:0000259" key="4">
    <source>
        <dbReference type="SMART" id="SM00382"/>
    </source>
</evidence>
<accession>A0A518EQT5</accession>
<reference evidence="5 6" key="1">
    <citation type="submission" date="2019-02" db="EMBL/GenBank/DDBJ databases">
        <title>Deep-cultivation of Planctomycetes and their phenomic and genomic characterization uncovers novel biology.</title>
        <authorList>
            <person name="Wiegand S."/>
            <person name="Jogler M."/>
            <person name="Boedeker C."/>
            <person name="Pinto D."/>
            <person name="Vollmers J."/>
            <person name="Rivas-Marin E."/>
            <person name="Kohn T."/>
            <person name="Peeters S.H."/>
            <person name="Heuer A."/>
            <person name="Rast P."/>
            <person name="Oberbeckmann S."/>
            <person name="Bunk B."/>
            <person name="Jeske O."/>
            <person name="Meyerdierks A."/>
            <person name="Storesund J.E."/>
            <person name="Kallscheuer N."/>
            <person name="Luecker S."/>
            <person name="Lage O.M."/>
            <person name="Pohl T."/>
            <person name="Merkel B.J."/>
            <person name="Hornburger P."/>
            <person name="Mueller R.-W."/>
            <person name="Bruemmer F."/>
            <person name="Labrenz M."/>
            <person name="Spormann A.M."/>
            <person name="Op den Camp H."/>
            <person name="Overmann J."/>
            <person name="Amann R."/>
            <person name="Jetten M.S.M."/>
            <person name="Mascher T."/>
            <person name="Medema M.H."/>
            <person name="Devos D.P."/>
            <person name="Kaster A.-K."/>
            <person name="Ovreas L."/>
            <person name="Rohde M."/>
            <person name="Galperin M.Y."/>
            <person name="Jogler C."/>
        </authorList>
    </citation>
    <scope>NUCLEOTIDE SEQUENCE [LARGE SCALE GENOMIC DNA]</scope>
    <source>
        <strain evidence="5 6">Poly30</strain>
    </source>
</reference>
<dbReference type="GO" id="GO:0006508">
    <property type="term" value="P:proteolysis"/>
    <property type="evidence" value="ECO:0007669"/>
    <property type="project" value="UniProtKB-KW"/>
</dbReference>
<dbReference type="InterPro" id="IPR003593">
    <property type="entry name" value="AAA+_ATPase"/>
</dbReference>
<dbReference type="CDD" id="cd19499">
    <property type="entry name" value="RecA-like_ClpB_Hsp104-like"/>
    <property type="match status" value="1"/>
</dbReference>
<evidence type="ECO:0000313" key="5">
    <source>
        <dbReference type="EMBL" id="QDV06449.1"/>
    </source>
</evidence>
<dbReference type="GO" id="GO:0005524">
    <property type="term" value="F:ATP binding"/>
    <property type="evidence" value="ECO:0007669"/>
    <property type="project" value="UniProtKB-KW"/>
</dbReference>
<evidence type="ECO:0000256" key="1">
    <source>
        <dbReference type="ARBA" id="ARBA00022741"/>
    </source>
</evidence>
<dbReference type="Proteomes" id="UP000320390">
    <property type="component" value="Chromosome"/>
</dbReference>
<dbReference type="InterPro" id="IPR003959">
    <property type="entry name" value="ATPase_AAA_core"/>
</dbReference>
<protein>
    <submittedName>
        <fullName evidence="5">ATP-dependent Clp protease ATP-binding subunit ClpC</fullName>
    </submittedName>
</protein>
<dbReference type="GO" id="GO:0016887">
    <property type="term" value="F:ATP hydrolysis activity"/>
    <property type="evidence" value="ECO:0007669"/>
    <property type="project" value="InterPro"/>
</dbReference>
<dbReference type="PRINTS" id="PR00300">
    <property type="entry name" value="CLPPROTEASEA"/>
</dbReference>
<dbReference type="GO" id="GO:0034605">
    <property type="term" value="P:cellular response to heat"/>
    <property type="evidence" value="ECO:0007669"/>
    <property type="project" value="TreeGrafter"/>
</dbReference>